<proteinExistence type="predicted"/>
<dbReference type="SUPFAM" id="SSF57716">
    <property type="entry name" value="Glucocorticoid receptor-like (DNA-binding domain)"/>
    <property type="match status" value="1"/>
</dbReference>
<dbReference type="PANTHER" id="PTHR46600">
    <property type="entry name" value="THAP DOMAIN-CONTAINING"/>
    <property type="match status" value="1"/>
</dbReference>
<dbReference type="EMBL" id="QOIP01000010">
    <property type="protein sequence ID" value="RLU17300.1"/>
    <property type="molecule type" value="Genomic_DNA"/>
</dbReference>
<dbReference type="SMART" id="SM00692">
    <property type="entry name" value="DM3"/>
    <property type="match status" value="1"/>
</dbReference>
<name>A0A3L8D9W1_OOCBI</name>
<evidence type="ECO:0000256" key="3">
    <source>
        <dbReference type="ARBA" id="ARBA00022833"/>
    </source>
</evidence>
<evidence type="ECO:0000256" key="6">
    <source>
        <dbReference type="SAM" id="Coils"/>
    </source>
</evidence>
<accession>A0A3L8D9W1</accession>
<dbReference type="InterPro" id="IPR038441">
    <property type="entry name" value="THAP_Znf_sf"/>
</dbReference>
<dbReference type="InterPro" id="IPR026516">
    <property type="entry name" value="THAP1/10"/>
</dbReference>
<evidence type="ECO:0000256" key="5">
    <source>
        <dbReference type="PROSITE-ProRule" id="PRU00309"/>
    </source>
</evidence>
<keyword evidence="4 5" id="KW-0238">DNA-binding</keyword>
<dbReference type="AlphaFoldDB" id="A0A3L8D9W1"/>
<organism evidence="8 9">
    <name type="scientific">Ooceraea biroi</name>
    <name type="common">Clonal raider ant</name>
    <name type="synonym">Cerapachys biroi</name>
    <dbReference type="NCBI Taxonomy" id="2015173"/>
    <lineage>
        <taxon>Eukaryota</taxon>
        <taxon>Metazoa</taxon>
        <taxon>Ecdysozoa</taxon>
        <taxon>Arthropoda</taxon>
        <taxon>Hexapoda</taxon>
        <taxon>Insecta</taxon>
        <taxon>Pterygota</taxon>
        <taxon>Neoptera</taxon>
        <taxon>Endopterygota</taxon>
        <taxon>Hymenoptera</taxon>
        <taxon>Apocrita</taxon>
        <taxon>Aculeata</taxon>
        <taxon>Formicoidea</taxon>
        <taxon>Formicidae</taxon>
        <taxon>Dorylinae</taxon>
        <taxon>Ooceraea</taxon>
    </lineage>
</organism>
<dbReference type="Proteomes" id="UP000279307">
    <property type="component" value="Chromosome 10"/>
</dbReference>
<keyword evidence="6" id="KW-0175">Coiled coil</keyword>
<feature type="domain" description="THAP-type" evidence="7">
    <location>
        <begin position="1"/>
        <end position="86"/>
    </location>
</feature>
<evidence type="ECO:0000313" key="8">
    <source>
        <dbReference type="EMBL" id="RLU17300.1"/>
    </source>
</evidence>
<dbReference type="GO" id="GO:0008270">
    <property type="term" value="F:zinc ion binding"/>
    <property type="evidence" value="ECO:0007669"/>
    <property type="project" value="UniProtKB-KW"/>
</dbReference>
<evidence type="ECO:0000256" key="1">
    <source>
        <dbReference type="ARBA" id="ARBA00022723"/>
    </source>
</evidence>
<keyword evidence="3" id="KW-0862">Zinc</keyword>
<dbReference type="OrthoDB" id="7312725at2759"/>
<dbReference type="PANTHER" id="PTHR46600:SF11">
    <property type="entry name" value="THAP DOMAIN-CONTAINING PROTEIN 10"/>
    <property type="match status" value="1"/>
</dbReference>
<dbReference type="InterPro" id="IPR006612">
    <property type="entry name" value="THAP_Znf"/>
</dbReference>
<sequence>MTIRCKLCGRYWEKNDNTSFHSIPKDPILRKQWIEACKLHKVVKSYFNKLSSIKICSVHFDANSYIPQVKNNNKAYLKPNAVPRMNIEEKHNLIQQNEAPCITGQEVTLQQQCLPNQSSYEEADLNICTIDEVSTVQETEKSNSRNKDAEQVMCIPTKETINNDVTNASSVNRKTWQPACVTQLTEEHFTMLERRQRYLSLLKRKLKAKEKMIKKLRNQNKRLSKKVAISANLLAKFKNKKLIIVDAATTLLVCEKIAELGN</sequence>
<dbReference type="PROSITE" id="PS50950">
    <property type="entry name" value="ZF_THAP"/>
    <property type="match status" value="1"/>
</dbReference>
<comment type="caution">
    <text evidence="8">The sequence shown here is derived from an EMBL/GenBank/DDBJ whole genome shotgun (WGS) entry which is preliminary data.</text>
</comment>
<evidence type="ECO:0000259" key="7">
    <source>
        <dbReference type="PROSITE" id="PS50950"/>
    </source>
</evidence>
<dbReference type="Pfam" id="PF05485">
    <property type="entry name" value="THAP"/>
    <property type="match status" value="1"/>
</dbReference>
<gene>
    <name evidence="8" type="ORF">DMN91_009533</name>
</gene>
<keyword evidence="2 5" id="KW-0863">Zinc-finger</keyword>
<dbReference type="SMART" id="SM00980">
    <property type="entry name" value="THAP"/>
    <property type="match status" value="1"/>
</dbReference>
<feature type="coiled-coil region" evidence="6">
    <location>
        <begin position="199"/>
        <end position="233"/>
    </location>
</feature>
<evidence type="ECO:0000313" key="9">
    <source>
        <dbReference type="Proteomes" id="UP000279307"/>
    </source>
</evidence>
<keyword evidence="1" id="KW-0479">Metal-binding</keyword>
<evidence type="ECO:0000256" key="2">
    <source>
        <dbReference type="ARBA" id="ARBA00022771"/>
    </source>
</evidence>
<protein>
    <recommendedName>
        <fullName evidence="7">THAP-type domain-containing protein</fullName>
    </recommendedName>
</protein>
<dbReference type="Gene3D" id="6.20.210.20">
    <property type="entry name" value="THAP domain"/>
    <property type="match status" value="1"/>
</dbReference>
<reference evidence="8 9" key="1">
    <citation type="journal article" date="2018" name="Genome Res.">
        <title>The genomic architecture and molecular evolution of ant odorant receptors.</title>
        <authorList>
            <person name="McKenzie S.K."/>
            <person name="Kronauer D.J.C."/>
        </authorList>
    </citation>
    <scope>NUCLEOTIDE SEQUENCE [LARGE SCALE GENOMIC DNA]</scope>
    <source>
        <strain evidence="8">Clonal line C1</strain>
    </source>
</reference>
<evidence type="ECO:0000256" key="4">
    <source>
        <dbReference type="ARBA" id="ARBA00023125"/>
    </source>
</evidence>
<dbReference type="GO" id="GO:0043565">
    <property type="term" value="F:sequence-specific DNA binding"/>
    <property type="evidence" value="ECO:0007669"/>
    <property type="project" value="InterPro"/>
</dbReference>